<dbReference type="Pfam" id="PF23724">
    <property type="entry name" value="Dredd_2nd"/>
    <property type="match status" value="1"/>
</dbReference>
<sequence length="364" mass="41162">MLHLNRVAEMDPEVMQDEVPYPFQMVIEELLSQESSTNSLANDAFGMVDNVLGEGSVAFPRQNLTKDTVIAELDNLEYYEKISLAFLLYDDVNYILQRLMIAESARLAGSLIQPDLLSPWIRTQRDGLWENKLLEALCIIQNYQILQKLGCNAESEKSRFLPRSPESSLFVNCMRKALYHVCESLDSDGLKKLLRYVKEDYRLFQKGVELQSFDPEYMEVNLLYWSSRGYISLGDKDGRGVDVHRLKTQLKTMGETTLVEKLESAEKATVNALGMNQPDADTVRISSLGSLTECRSQPSSMSQHSVASSCDQVDRVTEGEYPVDSNNVGYCIIINQKNFYMEPNPCLKVGIAGLHSCWFLLCEG</sequence>
<feature type="domain" description="Caspase-8 second" evidence="1">
    <location>
        <begin position="168"/>
        <end position="266"/>
    </location>
</feature>
<dbReference type="OrthoDB" id="6044770at2759"/>
<dbReference type="EMBL" id="NEVH01013262">
    <property type="protein sequence ID" value="PNF29062.1"/>
    <property type="molecule type" value="Genomic_DNA"/>
</dbReference>
<evidence type="ECO:0000313" key="3">
    <source>
        <dbReference type="EMBL" id="PNF29062.1"/>
    </source>
</evidence>
<proteinExistence type="predicted"/>
<protein>
    <submittedName>
        <fullName evidence="3">Uncharacterized protein</fullName>
    </submittedName>
</protein>
<dbReference type="InterPro" id="IPR056260">
    <property type="entry name" value="Dredd_2nd"/>
</dbReference>
<comment type="caution">
    <text evidence="3">The sequence shown here is derived from an EMBL/GenBank/DDBJ whole genome shotgun (WGS) entry which is preliminary data.</text>
</comment>
<evidence type="ECO:0000313" key="4">
    <source>
        <dbReference type="Proteomes" id="UP000235965"/>
    </source>
</evidence>
<dbReference type="AlphaFoldDB" id="A0A2J7QKF9"/>
<reference evidence="3 4" key="1">
    <citation type="submission" date="2017-12" db="EMBL/GenBank/DDBJ databases">
        <title>Hemimetabolous genomes reveal molecular basis of termite eusociality.</title>
        <authorList>
            <person name="Harrison M.C."/>
            <person name="Jongepier E."/>
            <person name="Robertson H.M."/>
            <person name="Arning N."/>
            <person name="Bitard-Feildel T."/>
            <person name="Chao H."/>
            <person name="Childers C.P."/>
            <person name="Dinh H."/>
            <person name="Doddapaneni H."/>
            <person name="Dugan S."/>
            <person name="Gowin J."/>
            <person name="Greiner C."/>
            <person name="Han Y."/>
            <person name="Hu H."/>
            <person name="Hughes D.S.T."/>
            <person name="Huylmans A.-K."/>
            <person name="Kemena C."/>
            <person name="Kremer L.P.M."/>
            <person name="Lee S.L."/>
            <person name="Lopez-Ezquerra A."/>
            <person name="Mallet L."/>
            <person name="Monroy-Kuhn J.M."/>
            <person name="Moser A."/>
            <person name="Murali S.C."/>
            <person name="Muzny D.M."/>
            <person name="Otani S."/>
            <person name="Piulachs M.-D."/>
            <person name="Poelchau M."/>
            <person name="Qu J."/>
            <person name="Schaub F."/>
            <person name="Wada-Katsumata A."/>
            <person name="Worley K.C."/>
            <person name="Xie Q."/>
            <person name="Ylla G."/>
            <person name="Poulsen M."/>
            <person name="Gibbs R.A."/>
            <person name="Schal C."/>
            <person name="Richards S."/>
            <person name="Belles X."/>
            <person name="Korb J."/>
            <person name="Bornberg-Bauer E."/>
        </authorList>
    </citation>
    <scope>NUCLEOTIDE SEQUENCE [LARGE SCALE GENOMIC DNA]</scope>
    <source>
        <tissue evidence="3">Whole body</tissue>
    </source>
</reference>
<evidence type="ECO:0000259" key="2">
    <source>
        <dbReference type="Pfam" id="PF23725"/>
    </source>
</evidence>
<feature type="domain" description="Caspase-8 N-terminal" evidence="2">
    <location>
        <begin position="63"/>
        <end position="162"/>
    </location>
</feature>
<dbReference type="Pfam" id="PF23725">
    <property type="entry name" value="Dredd_N"/>
    <property type="match status" value="1"/>
</dbReference>
<keyword evidence="4" id="KW-1185">Reference proteome</keyword>
<gene>
    <name evidence="3" type="ORF">B7P43_G12587</name>
</gene>
<name>A0A2J7QKF9_9NEOP</name>
<dbReference type="InParanoid" id="A0A2J7QKF9"/>
<dbReference type="InterPro" id="IPR056259">
    <property type="entry name" value="Dredd_N"/>
</dbReference>
<dbReference type="FunCoup" id="A0A2J7QKF9">
    <property type="interactions" value="239"/>
</dbReference>
<dbReference type="STRING" id="105785.A0A2J7QKF9"/>
<dbReference type="Proteomes" id="UP000235965">
    <property type="component" value="Unassembled WGS sequence"/>
</dbReference>
<accession>A0A2J7QKF9</accession>
<evidence type="ECO:0000259" key="1">
    <source>
        <dbReference type="Pfam" id="PF23724"/>
    </source>
</evidence>
<organism evidence="3 4">
    <name type="scientific">Cryptotermes secundus</name>
    <dbReference type="NCBI Taxonomy" id="105785"/>
    <lineage>
        <taxon>Eukaryota</taxon>
        <taxon>Metazoa</taxon>
        <taxon>Ecdysozoa</taxon>
        <taxon>Arthropoda</taxon>
        <taxon>Hexapoda</taxon>
        <taxon>Insecta</taxon>
        <taxon>Pterygota</taxon>
        <taxon>Neoptera</taxon>
        <taxon>Polyneoptera</taxon>
        <taxon>Dictyoptera</taxon>
        <taxon>Blattodea</taxon>
        <taxon>Blattoidea</taxon>
        <taxon>Termitoidae</taxon>
        <taxon>Kalotermitidae</taxon>
        <taxon>Cryptotermitinae</taxon>
        <taxon>Cryptotermes</taxon>
    </lineage>
</organism>